<feature type="transmembrane region" description="Helical" evidence="9">
    <location>
        <begin position="239"/>
        <end position="267"/>
    </location>
</feature>
<keyword evidence="3" id="KW-0813">Transport</keyword>
<dbReference type="GO" id="GO:0008324">
    <property type="term" value="F:monoatomic cation transmembrane transporter activity"/>
    <property type="evidence" value="ECO:0007669"/>
    <property type="project" value="InterPro"/>
</dbReference>
<protein>
    <submittedName>
        <fullName evidence="10">Trk system potassium uptake protein TrkH</fullName>
    </submittedName>
</protein>
<gene>
    <name evidence="10" type="ORF">SAMN05216257_10838</name>
</gene>
<evidence type="ECO:0000256" key="8">
    <source>
        <dbReference type="ARBA" id="ARBA00023136"/>
    </source>
</evidence>
<dbReference type="PANTHER" id="PTHR32024:SF2">
    <property type="entry name" value="TRK SYSTEM POTASSIUM UPTAKE PROTEIN TRKG-RELATED"/>
    <property type="match status" value="1"/>
</dbReference>
<evidence type="ECO:0000256" key="9">
    <source>
        <dbReference type="SAM" id="Phobius"/>
    </source>
</evidence>
<evidence type="ECO:0000256" key="7">
    <source>
        <dbReference type="ARBA" id="ARBA00023065"/>
    </source>
</evidence>
<dbReference type="GO" id="GO:0005886">
    <property type="term" value="C:plasma membrane"/>
    <property type="evidence" value="ECO:0007669"/>
    <property type="project" value="UniProtKB-SubCell"/>
</dbReference>
<accession>A0A1G9GNW7</accession>
<evidence type="ECO:0000313" key="10">
    <source>
        <dbReference type="EMBL" id="SDL02356.1"/>
    </source>
</evidence>
<evidence type="ECO:0000256" key="4">
    <source>
        <dbReference type="ARBA" id="ARBA00022475"/>
    </source>
</evidence>
<feature type="transmembrane region" description="Helical" evidence="9">
    <location>
        <begin position="142"/>
        <end position="171"/>
    </location>
</feature>
<keyword evidence="7" id="KW-0406">Ion transport</keyword>
<dbReference type="GO" id="GO:0030001">
    <property type="term" value="P:metal ion transport"/>
    <property type="evidence" value="ECO:0007669"/>
    <property type="project" value="UniProtKB-ARBA"/>
</dbReference>
<dbReference type="OrthoDB" id="7818483at2"/>
<keyword evidence="6 9" id="KW-1133">Transmembrane helix</keyword>
<evidence type="ECO:0000256" key="2">
    <source>
        <dbReference type="ARBA" id="ARBA00009137"/>
    </source>
</evidence>
<feature type="transmembrane region" description="Helical" evidence="9">
    <location>
        <begin position="12"/>
        <end position="37"/>
    </location>
</feature>
<keyword evidence="4" id="KW-1003">Cell membrane</keyword>
<feature type="transmembrane region" description="Helical" evidence="9">
    <location>
        <begin position="49"/>
        <end position="67"/>
    </location>
</feature>
<evidence type="ECO:0000256" key="1">
    <source>
        <dbReference type="ARBA" id="ARBA00004651"/>
    </source>
</evidence>
<evidence type="ECO:0000256" key="6">
    <source>
        <dbReference type="ARBA" id="ARBA00022989"/>
    </source>
</evidence>
<keyword evidence="5 9" id="KW-0812">Transmembrane</keyword>
<dbReference type="EMBL" id="FNFV01000008">
    <property type="protein sequence ID" value="SDL02356.1"/>
    <property type="molecule type" value="Genomic_DNA"/>
</dbReference>
<feature type="transmembrane region" description="Helical" evidence="9">
    <location>
        <begin position="432"/>
        <end position="454"/>
    </location>
</feature>
<dbReference type="Pfam" id="PF02386">
    <property type="entry name" value="TrkH"/>
    <property type="match status" value="1"/>
</dbReference>
<dbReference type="RefSeq" id="WP_092501165.1">
    <property type="nucleotide sequence ID" value="NZ_FNFV01000008.1"/>
</dbReference>
<dbReference type="AlphaFoldDB" id="A0A1G9GNW7"/>
<feature type="transmembrane region" description="Helical" evidence="9">
    <location>
        <begin position="362"/>
        <end position="384"/>
    </location>
</feature>
<evidence type="ECO:0000313" key="11">
    <source>
        <dbReference type="Proteomes" id="UP000199328"/>
    </source>
</evidence>
<organism evidence="10 11">
    <name type="scientific">Meinhardsimonia xiamenensis</name>
    <dbReference type="NCBI Taxonomy" id="990712"/>
    <lineage>
        <taxon>Bacteria</taxon>
        <taxon>Pseudomonadati</taxon>
        <taxon>Pseudomonadota</taxon>
        <taxon>Alphaproteobacteria</taxon>
        <taxon>Rhodobacterales</taxon>
        <taxon>Paracoccaceae</taxon>
        <taxon>Meinhardsimonia</taxon>
    </lineage>
</organism>
<dbReference type="Proteomes" id="UP000199328">
    <property type="component" value="Unassembled WGS sequence"/>
</dbReference>
<evidence type="ECO:0000256" key="5">
    <source>
        <dbReference type="ARBA" id="ARBA00022692"/>
    </source>
</evidence>
<reference evidence="11" key="1">
    <citation type="submission" date="2016-10" db="EMBL/GenBank/DDBJ databases">
        <authorList>
            <person name="Varghese N."/>
            <person name="Submissions S."/>
        </authorList>
    </citation>
    <scope>NUCLEOTIDE SEQUENCE [LARGE SCALE GENOMIC DNA]</scope>
    <source>
        <strain evidence="11">CGMCC 1.10789</strain>
    </source>
</reference>
<feature type="transmembrane region" description="Helical" evidence="9">
    <location>
        <begin position="288"/>
        <end position="309"/>
    </location>
</feature>
<comment type="subcellular location">
    <subcellularLocation>
        <location evidence="1">Cell membrane</location>
        <topology evidence="1">Multi-pass membrane protein</topology>
    </subcellularLocation>
</comment>
<keyword evidence="11" id="KW-1185">Reference proteome</keyword>
<dbReference type="PANTHER" id="PTHR32024">
    <property type="entry name" value="TRK SYSTEM POTASSIUM UPTAKE PROTEIN TRKG-RELATED"/>
    <property type="match status" value="1"/>
</dbReference>
<name>A0A1G9GNW7_9RHOB</name>
<keyword evidence="8 9" id="KW-0472">Membrane</keyword>
<comment type="similarity">
    <text evidence="2">Belongs to the TrkH potassium transport family.</text>
</comment>
<sequence>MSASRTADHATRAAALPPAVMLVGVSGVMMFVPGAYGLASGESADARSFLAYGGLTLALAAMLALALAPGARRRPAGSYLATLVGAYALLPLVLALPFHQAVGNTRFLNAYLEMVSSLTTTGATLFPDPARLSGTEHLWRALVAWMGGFFALLAAVAIFAPLGIGGFEVLAPARAGRLERKGAIAEVADPAVRLRRFGVMLAPVYGALTLALWVGLLIAGDQPLVALCHAMSTLATSGISPVGGTTGAGAGLAGEALVLLFLVFALSRRSFTRERGTRWGRELRADPELRLGLALIGAVSAALFLRHWWGAVEVRSGQDVFEAARALWGGIFTTASFLTTTGFVSSGWEAAQNWSGLHTPGLLLLGLAVFGGGVATTAGGVKLLRLYALALHGRRELERLVHPNAVVGGGTISAGSGATEGKGEQYGVRAAYVAWLFFMLFALSIAALMLAFSLTGLDFETTLVLTIAGLTTTGPLLEVAESAPVALSGLGDAAKLIFAATMVLGRLEALAIVALASPDIWRR</sequence>
<evidence type="ECO:0000256" key="3">
    <source>
        <dbReference type="ARBA" id="ARBA00022448"/>
    </source>
</evidence>
<proteinExistence type="inferred from homology"/>
<feature type="transmembrane region" description="Helical" evidence="9">
    <location>
        <begin position="79"/>
        <end position="98"/>
    </location>
</feature>
<dbReference type="STRING" id="990712.SAMN05216257_10838"/>
<dbReference type="InterPro" id="IPR003445">
    <property type="entry name" value="Cat_transpt"/>
</dbReference>
<feature type="transmembrane region" description="Helical" evidence="9">
    <location>
        <begin position="197"/>
        <end position="219"/>
    </location>
</feature>